<dbReference type="KEGG" id="dmm:dnm_022520"/>
<accession>A0A975GLV0</accession>
<reference evidence="1" key="1">
    <citation type="journal article" date="2021" name="Microb. Physiol.">
        <title>Proteogenomic Insights into the Physiology of Marine, Sulfate-Reducing, Filamentous Desulfonema limicola and Desulfonema magnum.</title>
        <authorList>
            <person name="Schnaars V."/>
            <person name="Wohlbrand L."/>
            <person name="Scheve S."/>
            <person name="Hinrichs C."/>
            <person name="Reinhardt R."/>
            <person name="Rabus R."/>
        </authorList>
    </citation>
    <scope>NUCLEOTIDE SEQUENCE</scope>
    <source>
        <strain evidence="1">4be13</strain>
    </source>
</reference>
<name>A0A975GLV0_9BACT</name>
<dbReference type="RefSeq" id="WP_207681958.1">
    <property type="nucleotide sequence ID" value="NZ_CP061800.1"/>
</dbReference>
<dbReference type="PANTHER" id="PTHR41791:SF1">
    <property type="entry name" value="SSL7039 PROTEIN"/>
    <property type="match status" value="1"/>
</dbReference>
<dbReference type="NCBIfam" id="TIGR02683">
    <property type="entry name" value="upstrm_HI1419"/>
    <property type="match status" value="1"/>
</dbReference>
<dbReference type="PIRSF" id="PIRSF028744">
    <property type="entry name" value="Addict_mod_HI1419"/>
    <property type="match status" value="1"/>
</dbReference>
<sequence>MEIKPKELREYLTEQNNSPFGDWLDALKDRKARAVIRIRLDRLRLGNLGDCESVGNGVYELRVHFGPGYRIYLGQDSDILIILLCGGTKKSQARDIRKAKTYWRDYKRRKNE</sequence>
<evidence type="ECO:0000313" key="2">
    <source>
        <dbReference type="Proteomes" id="UP000663722"/>
    </source>
</evidence>
<keyword evidence="2" id="KW-1185">Reference proteome</keyword>
<organism evidence="1 2">
    <name type="scientific">Desulfonema magnum</name>
    <dbReference type="NCBI Taxonomy" id="45655"/>
    <lineage>
        <taxon>Bacteria</taxon>
        <taxon>Pseudomonadati</taxon>
        <taxon>Thermodesulfobacteriota</taxon>
        <taxon>Desulfobacteria</taxon>
        <taxon>Desulfobacterales</taxon>
        <taxon>Desulfococcaceae</taxon>
        <taxon>Desulfonema</taxon>
    </lineage>
</organism>
<evidence type="ECO:0000313" key="1">
    <source>
        <dbReference type="EMBL" id="QTA86231.1"/>
    </source>
</evidence>
<dbReference type="Pfam" id="PF05973">
    <property type="entry name" value="Gp49"/>
    <property type="match status" value="1"/>
</dbReference>
<dbReference type="InterPro" id="IPR014056">
    <property type="entry name" value="TypeIITA-like_toxin_pred"/>
</dbReference>
<dbReference type="Proteomes" id="UP000663722">
    <property type="component" value="Chromosome"/>
</dbReference>
<gene>
    <name evidence="1" type="ORF">dnm_022520</name>
</gene>
<protein>
    <submittedName>
        <fullName evidence="1">Toxin-antitoxin system, antitoxin component, HigB-like</fullName>
    </submittedName>
</protein>
<dbReference type="EMBL" id="CP061800">
    <property type="protein sequence ID" value="QTA86231.1"/>
    <property type="molecule type" value="Genomic_DNA"/>
</dbReference>
<dbReference type="InterPro" id="IPR009241">
    <property type="entry name" value="HigB-like"/>
</dbReference>
<dbReference type="AlphaFoldDB" id="A0A975GLV0"/>
<dbReference type="PANTHER" id="PTHR41791">
    <property type="entry name" value="SSL7039 PROTEIN"/>
    <property type="match status" value="1"/>
</dbReference>
<proteinExistence type="predicted"/>